<evidence type="ECO:0000313" key="1">
    <source>
        <dbReference type="EMBL" id="EGX91044.1"/>
    </source>
</evidence>
<gene>
    <name evidence="1" type="ORF">CCM_05201</name>
</gene>
<dbReference type="InParanoid" id="G3JIE3"/>
<reference evidence="1 2" key="1">
    <citation type="journal article" date="2011" name="Genome Biol.">
        <title>Genome sequence of the insect pathogenic fungus Cordyceps militaris, a valued traditional Chinese medicine.</title>
        <authorList>
            <person name="Zheng P."/>
            <person name="Xia Y."/>
            <person name="Xiao G."/>
            <person name="Xiong C."/>
            <person name="Hu X."/>
            <person name="Zhang S."/>
            <person name="Zheng H."/>
            <person name="Huang Y."/>
            <person name="Zhou Y."/>
            <person name="Wang S."/>
            <person name="Zhao G.P."/>
            <person name="Liu X."/>
            <person name="St Leger R.J."/>
            <person name="Wang C."/>
        </authorList>
    </citation>
    <scope>NUCLEOTIDE SEQUENCE [LARGE SCALE GENOMIC DNA]</scope>
    <source>
        <strain evidence="1 2">CM01</strain>
    </source>
</reference>
<dbReference type="HOGENOM" id="CLU_2320280_0_0_1"/>
<protein>
    <submittedName>
        <fullName evidence="1">Uncharacterized protein</fullName>
    </submittedName>
</protein>
<dbReference type="RefSeq" id="XP_006670409.1">
    <property type="nucleotide sequence ID" value="XM_006670346.1"/>
</dbReference>
<name>G3JIE3_CORMM</name>
<sequence>MSLPPQHLQGFHLVDMAVSVRSTNYAYFVQITTQELCSLHVTYTPLPSFVQPPSRIDNLANTFRLSVYRTRPRKIDFQARVALSHTLLIKPPKPAAKHG</sequence>
<dbReference type="KEGG" id="cmt:CCM_05201"/>
<evidence type="ECO:0000313" key="2">
    <source>
        <dbReference type="Proteomes" id="UP000001610"/>
    </source>
</evidence>
<keyword evidence="2" id="KW-1185">Reference proteome</keyword>
<proteinExistence type="predicted"/>
<dbReference type="Proteomes" id="UP000001610">
    <property type="component" value="Unassembled WGS sequence"/>
</dbReference>
<organism evidence="1 2">
    <name type="scientific">Cordyceps militaris (strain CM01)</name>
    <name type="common">Caterpillar fungus</name>
    <dbReference type="NCBI Taxonomy" id="983644"/>
    <lineage>
        <taxon>Eukaryota</taxon>
        <taxon>Fungi</taxon>
        <taxon>Dikarya</taxon>
        <taxon>Ascomycota</taxon>
        <taxon>Pezizomycotina</taxon>
        <taxon>Sordariomycetes</taxon>
        <taxon>Hypocreomycetidae</taxon>
        <taxon>Hypocreales</taxon>
        <taxon>Cordycipitaceae</taxon>
        <taxon>Cordyceps</taxon>
    </lineage>
</organism>
<accession>G3JIE3</accession>
<dbReference type="VEuPathDB" id="FungiDB:CCM_05201"/>
<dbReference type="AlphaFoldDB" id="G3JIE3"/>
<dbReference type="EMBL" id="JH126402">
    <property type="protein sequence ID" value="EGX91044.1"/>
    <property type="molecule type" value="Genomic_DNA"/>
</dbReference>
<dbReference type="GeneID" id="18167220"/>